<feature type="region of interest" description="Disordered" evidence="1">
    <location>
        <begin position="54"/>
        <end position="94"/>
    </location>
</feature>
<comment type="caution">
    <text evidence="2">The sequence shown here is derived from an EMBL/GenBank/DDBJ whole genome shotgun (WGS) entry which is preliminary data.</text>
</comment>
<sequence length="145" mass="16069">MESRIPTLPFPRCEILPAFLLLQSSFIHFPNIDGTLPLCQARTARSNCRVPMGQLRAQGSRMATPTMPTARGPSLRRTSTGSSSSSSPSPWKRTSMSCRCLMAHPNQRTCEPAILDKRANSTEPQFPPLQNGELVVMLSCTWRHS</sequence>
<feature type="compositionally biased region" description="Low complexity" evidence="1">
    <location>
        <begin position="73"/>
        <end position="94"/>
    </location>
</feature>
<evidence type="ECO:0000313" key="3">
    <source>
        <dbReference type="Proteomes" id="UP000593571"/>
    </source>
</evidence>
<dbReference type="AlphaFoldDB" id="A0A7J8KAM5"/>
<name>A0A7J8KAM5_ROUAE</name>
<evidence type="ECO:0000313" key="2">
    <source>
        <dbReference type="EMBL" id="KAF6505933.1"/>
    </source>
</evidence>
<protein>
    <submittedName>
        <fullName evidence="2">Uncharacterized protein</fullName>
    </submittedName>
</protein>
<organism evidence="2 3">
    <name type="scientific">Rousettus aegyptiacus</name>
    <name type="common">Egyptian fruit bat</name>
    <name type="synonym">Pteropus aegyptiacus</name>
    <dbReference type="NCBI Taxonomy" id="9407"/>
    <lineage>
        <taxon>Eukaryota</taxon>
        <taxon>Metazoa</taxon>
        <taxon>Chordata</taxon>
        <taxon>Craniata</taxon>
        <taxon>Vertebrata</taxon>
        <taxon>Euteleostomi</taxon>
        <taxon>Mammalia</taxon>
        <taxon>Eutheria</taxon>
        <taxon>Laurasiatheria</taxon>
        <taxon>Chiroptera</taxon>
        <taxon>Yinpterochiroptera</taxon>
        <taxon>Pteropodoidea</taxon>
        <taxon>Pteropodidae</taxon>
        <taxon>Rousettinae</taxon>
        <taxon>Rousettus</taxon>
    </lineage>
</organism>
<proteinExistence type="predicted"/>
<dbReference type="EMBL" id="JACASE010000001">
    <property type="protein sequence ID" value="KAF6505933.1"/>
    <property type="molecule type" value="Genomic_DNA"/>
</dbReference>
<reference evidence="2 3" key="1">
    <citation type="journal article" date="2020" name="Nature">
        <title>Six reference-quality genomes reveal evolution of bat adaptations.</title>
        <authorList>
            <person name="Jebb D."/>
            <person name="Huang Z."/>
            <person name="Pippel M."/>
            <person name="Hughes G.M."/>
            <person name="Lavrichenko K."/>
            <person name="Devanna P."/>
            <person name="Winkler S."/>
            <person name="Jermiin L.S."/>
            <person name="Skirmuntt E.C."/>
            <person name="Katzourakis A."/>
            <person name="Burkitt-Gray L."/>
            <person name="Ray D.A."/>
            <person name="Sullivan K.A.M."/>
            <person name="Roscito J.G."/>
            <person name="Kirilenko B.M."/>
            <person name="Davalos L.M."/>
            <person name="Corthals A.P."/>
            <person name="Power M.L."/>
            <person name="Jones G."/>
            <person name="Ransome R.D."/>
            <person name="Dechmann D.K.N."/>
            <person name="Locatelli A.G."/>
            <person name="Puechmaille S.J."/>
            <person name="Fedrigo O."/>
            <person name="Jarvis E.D."/>
            <person name="Hiller M."/>
            <person name="Vernes S.C."/>
            <person name="Myers E.W."/>
            <person name="Teeling E.C."/>
        </authorList>
    </citation>
    <scope>NUCLEOTIDE SEQUENCE [LARGE SCALE GENOMIC DNA]</scope>
    <source>
        <strain evidence="2">MRouAeg1</strain>
        <tissue evidence="2">Muscle</tissue>
    </source>
</reference>
<keyword evidence="3" id="KW-1185">Reference proteome</keyword>
<evidence type="ECO:0000256" key="1">
    <source>
        <dbReference type="SAM" id="MobiDB-lite"/>
    </source>
</evidence>
<accession>A0A7J8KAM5</accession>
<gene>
    <name evidence="2" type="ORF">HJG63_007815</name>
</gene>
<dbReference type="Proteomes" id="UP000593571">
    <property type="component" value="Unassembled WGS sequence"/>
</dbReference>